<feature type="transmembrane region" description="Helical" evidence="2">
    <location>
        <begin position="1297"/>
        <end position="1323"/>
    </location>
</feature>
<comment type="caution">
    <text evidence="3">The sequence shown here is derived from an EMBL/GenBank/DDBJ whole genome shotgun (WGS) entry which is preliminary data.</text>
</comment>
<feature type="transmembrane region" description="Helical" evidence="2">
    <location>
        <begin position="710"/>
        <end position="731"/>
    </location>
</feature>
<dbReference type="EMBL" id="LGRX02034425">
    <property type="protein sequence ID" value="KAK3237832.1"/>
    <property type="molecule type" value="Genomic_DNA"/>
</dbReference>
<protein>
    <recommendedName>
        <fullName evidence="5">Right handed beta helix domain-containing protein</fullName>
    </recommendedName>
</protein>
<feature type="transmembrane region" description="Helical" evidence="2">
    <location>
        <begin position="1060"/>
        <end position="1090"/>
    </location>
</feature>
<dbReference type="PANTHER" id="PTHR11319">
    <property type="entry name" value="G PROTEIN-COUPLED RECEPTOR-RELATED"/>
    <property type="match status" value="1"/>
</dbReference>
<keyword evidence="2" id="KW-0472">Membrane</keyword>
<evidence type="ECO:0000313" key="3">
    <source>
        <dbReference type="EMBL" id="KAK3237832.1"/>
    </source>
</evidence>
<feature type="region of interest" description="Disordered" evidence="1">
    <location>
        <begin position="958"/>
        <end position="997"/>
    </location>
</feature>
<dbReference type="InterPro" id="IPR006626">
    <property type="entry name" value="PbH1"/>
</dbReference>
<reference evidence="3 4" key="1">
    <citation type="journal article" date="2015" name="Genome Biol. Evol.">
        <title>Comparative Genomics of a Bacterivorous Green Alga Reveals Evolutionary Causalities and Consequences of Phago-Mixotrophic Mode of Nutrition.</title>
        <authorList>
            <person name="Burns J.A."/>
            <person name="Paasch A."/>
            <person name="Narechania A."/>
            <person name="Kim E."/>
        </authorList>
    </citation>
    <scope>NUCLEOTIDE SEQUENCE [LARGE SCALE GENOMIC DNA]</scope>
    <source>
        <strain evidence="3 4">PLY_AMNH</strain>
    </source>
</reference>
<dbReference type="InterPro" id="IPR009030">
    <property type="entry name" value="Growth_fac_rcpt_cys_sf"/>
</dbReference>
<dbReference type="SMART" id="SM00710">
    <property type="entry name" value="PbH1"/>
    <property type="match status" value="6"/>
</dbReference>
<evidence type="ECO:0000313" key="4">
    <source>
        <dbReference type="Proteomes" id="UP001190700"/>
    </source>
</evidence>
<feature type="transmembrane region" description="Helical" evidence="2">
    <location>
        <begin position="824"/>
        <end position="845"/>
    </location>
</feature>
<keyword evidence="2" id="KW-0812">Transmembrane</keyword>
<evidence type="ECO:0000256" key="1">
    <source>
        <dbReference type="SAM" id="MobiDB-lite"/>
    </source>
</evidence>
<gene>
    <name evidence="3" type="ORF">CYMTET_52118</name>
</gene>
<dbReference type="SUPFAM" id="SSF57184">
    <property type="entry name" value="Growth factor receptor domain"/>
    <property type="match status" value="1"/>
</dbReference>
<proteinExistence type="predicted"/>
<evidence type="ECO:0008006" key="5">
    <source>
        <dbReference type="Google" id="ProtNLM"/>
    </source>
</evidence>
<keyword evidence="4" id="KW-1185">Reference proteome</keyword>
<sequence>MSASALIPTQSILSPGNLQYGGGLYVTMGDVYINNTAIVSNFAKSGGAVYAGNGRFTVDACDMSSNFANVNAGGMYCKFEYLAGLALSRSRLSNNTAGDSGGGLFCEFTGDNVALEDCSIDSNRAQNFGGGMAINDGLITLIHSQVTDNVADTDGGGLMISNSGLALDTSVISRNIGDDGGGVCVINGVMHIRNAYLSDNAARHSMGGAIYFASGTFGELRGTMFTQNLANVFGGGIALNGGSRLNVSEGCRFRDNLAQYVGGSLFVTTALVNISESLVEESYSPIEGGGMALDNDASVLVSGSVIRKNKAATGGGIHCNRKVLLMLDQVRQLAPRSEQMMRAARACEALNITVSGSTFFGNWALEAGGAIAADSSVQQIEIESSKFQLGQAMTGGAIFLDSDCCTNGVEFTELCFANHSAELGENIFWVYTDNITMVPDCVDCVCPADTALLRTTAVEYSVEQGGSAVPAEGVHARSGHAIFPALSYIARDFYGNLTWTPQQANNVAVSPNSSKMTLTGLTVNQYMRDKGAEFKDLTVTSDPSSVVQLKFSPFLSLWNDVALQVVLRPCMKGDVYSEATKQCTVCPAGSLKFSNDTTACSACSSEGLECPGGSNFTLLEGYWMSTRWVRAHCADGDAGCMLDRVYECPMAAACASPTSDTGRRSADGVPYIQEEELCAVGYRTDVVLCDACDSGYYRRSDECHRCPRAWVAWIRFLGILGVAAAIIWLVMRIYRIYSLGPTIVNRYMTVTLSSLLIGSLQIAGQTAAVLPRASFPYGYEDFLMTSTTCVNLPLVPWLALPCLMESVGLSGVKGVGGFYWEFTLFAVLPFVVCFPVAVAVLRQLWQDSSHSTRARRWSYVPAQFASGLTTRLAGLLQRSTIPRGRQPPHDSDHEDHDVALELAEADSVAVHLEEANGVAEELAKADGAAVELEEADSVAVELEEEADSVAVDLEEANGATVETRRAAPQEGPGFLPEGPTAAAGGHQKQRSRTKQPYVTAPEDTSADLQVLGPAVGAFLVFFHPTCATNVLQLYECERVYDVREQYFLKSDHDVECFTSVWYASAAISVVIAVTYFFGLPCFLAAAPHYLRKHLLVRRRDSGALVYVHEDQLIDDAASLSTIGMMDNPLVVNEAFSHDLPRNGSMSSMAMSDDHLPMMLVSSHYFVEEELRVYVHLQYDTEDEGGNLKSALNTTWAWTLLGPFMSPFKEQYYAWYAFDMLRKLSQTSLVTVIQLINPDYDLLYILHITALALAAHAHFSPYKNYLVNALQSILLMDQLGTVIVCLGQRYQPDKAGSLVVGVMVILIKVLLWSLLILLITTWFYTEFCSPNDMHPAIRKVLDIFHKVHQDLEKRKRLAALILKELSG</sequence>
<evidence type="ECO:0000256" key="2">
    <source>
        <dbReference type="SAM" id="Phobius"/>
    </source>
</evidence>
<dbReference type="Proteomes" id="UP001190700">
    <property type="component" value="Unassembled WGS sequence"/>
</dbReference>
<organism evidence="3 4">
    <name type="scientific">Cymbomonas tetramitiformis</name>
    <dbReference type="NCBI Taxonomy" id="36881"/>
    <lineage>
        <taxon>Eukaryota</taxon>
        <taxon>Viridiplantae</taxon>
        <taxon>Chlorophyta</taxon>
        <taxon>Pyramimonadophyceae</taxon>
        <taxon>Pyramimonadales</taxon>
        <taxon>Pyramimonadaceae</taxon>
        <taxon>Cymbomonas</taxon>
    </lineage>
</organism>
<keyword evidence="2" id="KW-1133">Transmembrane helix</keyword>
<feature type="transmembrane region" description="Helical" evidence="2">
    <location>
        <begin position="743"/>
        <end position="762"/>
    </location>
</feature>
<name>A0AAE0ERZ1_9CHLO</name>
<dbReference type="InterPro" id="IPR011050">
    <property type="entry name" value="Pectin_lyase_fold/virulence"/>
</dbReference>
<dbReference type="SUPFAM" id="SSF51126">
    <property type="entry name" value="Pectin lyase-like"/>
    <property type="match status" value="2"/>
</dbReference>
<accession>A0AAE0ERZ1</accession>
<dbReference type="PANTHER" id="PTHR11319:SF35">
    <property type="entry name" value="OUTER MEMBRANE PROTEIN PMPC-RELATED"/>
    <property type="match status" value="1"/>
</dbReference>